<organism evidence="2 3">
    <name type="scientific">Penstemon smallii</name>
    <dbReference type="NCBI Taxonomy" id="265156"/>
    <lineage>
        <taxon>Eukaryota</taxon>
        <taxon>Viridiplantae</taxon>
        <taxon>Streptophyta</taxon>
        <taxon>Embryophyta</taxon>
        <taxon>Tracheophyta</taxon>
        <taxon>Spermatophyta</taxon>
        <taxon>Magnoliopsida</taxon>
        <taxon>eudicotyledons</taxon>
        <taxon>Gunneridae</taxon>
        <taxon>Pentapetalae</taxon>
        <taxon>asterids</taxon>
        <taxon>lamiids</taxon>
        <taxon>Lamiales</taxon>
        <taxon>Plantaginaceae</taxon>
        <taxon>Cheloneae</taxon>
        <taxon>Penstemon</taxon>
    </lineage>
</organism>
<evidence type="ECO:0008006" key="4">
    <source>
        <dbReference type="Google" id="ProtNLM"/>
    </source>
</evidence>
<keyword evidence="3" id="KW-1185">Reference proteome</keyword>
<evidence type="ECO:0000313" key="3">
    <source>
        <dbReference type="Proteomes" id="UP001634393"/>
    </source>
</evidence>
<gene>
    <name evidence="2" type="ORF">ACJIZ3_006020</name>
</gene>
<sequence>MCRHVLISLEFFIFEEVIVLLFLGKIMLIY</sequence>
<keyword evidence="1" id="KW-0472">Membrane</keyword>
<reference evidence="2 3" key="1">
    <citation type="submission" date="2024-12" db="EMBL/GenBank/DDBJ databases">
        <title>The unique morphological basis and parallel evolutionary history of personate flowers in Penstemon.</title>
        <authorList>
            <person name="Depatie T.H."/>
            <person name="Wessinger C.A."/>
        </authorList>
    </citation>
    <scope>NUCLEOTIDE SEQUENCE [LARGE SCALE GENOMIC DNA]</scope>
    <source>
        <strain evidence="2">WTNN_2</strain>
        <tissue evidence="2">Leaf</tissue>
    </source>
</reference>
<dbReference type="Proteomes" id="UP001634393">
    <property type="component" value="Unassembled WGS sequence"/>
</dbReference>
<protein>
    <recommendedName>
        <fullName evidence="4">NADH dehydrogenase subunit 1</fullName>
    </recommendedName>
</protein>
<keyword evidence="1" id="KW-0812">Transmembrane</keyword>
<evidence type="ECO:0000313" key="2">
    <source>
        <dbReference type="EMBL" id="KAL3820115.1"/>
    </source>
</evidence>
<proteinExistence type="predicted"/>
<name>A0ABD3S6I5_9LAMI</name>
<dbReference type="EMBL" id="JBJXBP010000007">
    <property type="protein sequence ID" value="KAL3820115.1"/>
    <property type="molecule type" value="Genomic_DNA"/>
</dbReference>
<comment type="caution">
    <text evidence="2">The sequence shown here is derived from an EMBL/GenBank/DDBJ whole genome shotgun (WGS) entry which is preliminary data.</text>
</comment>
<feature type="transmembrane region" description="Helical" evidence="1">
    <location>
        <begin position="6"/>
        <end position="28"/>
    </location>
</feature>
<keyword evidence="1" id="KW-1133">Transmembrane helix</keyword>
<evidence type="ECO:0000256" key="1">
    <source>
        <dbReference type="SAM" id="Phobius"/>
    </source>
</evidence>
<accession>A0ABD3S6I5</accession>
<dbReference type="AlphaFoldDB" id="A0ABD3S6I5"/>